<gene>
    <name evidence="2" type="ORF">KL86PLE_90462</name>
</gene>
<feature type="region of interest" description="Disordered" evidence="1">
    <location>
        <begin position="40"/>
        <end position="63"/>
    </location>
</feature>
<protein>
    <submittedName>
        <fullName evidence="2">Uncharacterized protein</fullName>
    </submittedName>
</protein>
<name>A0A212LPL3_9HYPH</name>
<accession>A0A212LPL3</accession>
<dbReference type="EMBL" id="FMJD01000013">
    <property type="protein sequence ID" value="SCM79518.1"/>
    <property type="molecule type" value="Genomic_DNA"/>
</dbReference>
<feature type="compositionally biased region" description="Basic residues" evidence="1">
    <location>
        <begin position="40"/>
        <end position="51"/>
    </location>
</feature>
<organism evidence="2">
    <name type="scientific">uncultured Pleomorphomonas sp</name>
    <dbReference type="NCBI Taxonomy" id="442121"/>
    <lineage>
        <taxon>Bacteria</taxon>
        <taxon>Pseudomonadati</taxon>
        <taxon>Pseudomonadota</taxon>
        <taxon>Alphaproteobacteria</taxon>
        <taxon>Hyphomicrobiales</taxon>
        <taxon>Pleomorphomonadaceae</taxon>
        <taxon>Pleomorphomonas</taxon>
        <taxon>environmental samples</taxon>
    </lineage>
</organism>
<dbReference type="AlphaFoldDB" id="A0A212LPL3"/>
<evidence type="ECO:0000313" key="2">
    <source>
        <dbReference type="EMBL" id="SCM79518.1"/>
    </source>
</evidence>
<sequence>MSRTNVSYLDENIMFACVFEPCAMLLTLRRHLSIQQPAKRHVLANRRRRRQPPLSDFGRGEIKRQPPLRLENCIDRHPRSDFRCNQSLDTWLISDVRMGTMHLGRQPGIAIQS</sequence>
<reference evidence="2" key="1">
    <citation type="submission" date="2016-08" db="EMBL/GenBank/DDBJ databases">
        <authorList>
            <person name="Seilhamer J.J."/>
        </authorList>
    </citation>
    <scope>NUCLEOTIDE SEQUENCE</scope>
    <source>
        <strain evidence="2">86</strain>
    </source>
</reference>
<evidence type="ECO:0000256" key="1">
    <source>
        <dbReference type="SAM" id="MobiDB-lite"/>
    </source>
</evidence>
<proteinExistence type="predicted"/>